<dbReference type="PANTHER" id="PTHR12907">
    <property type="entry name" value="EGL NINE HOMOLOG-RELATED"/>
    <property type="match status" value="1"/>
</dbReference>
<dbReference type="Proteomes" id="UP000825258">
    <property type="component" value="Chromosome"/>
</dbReference>
<evidence type="ECO:0000313" key="6">
    <source>
        <dbReference type="EMBL" id="BCY27584.1"/>
    </source>
</evidence>
<dbReference type="PANTHER" id="PTHR12907:SF26">
    <property type="entry name" value="HIF PROLYL HYDROXYLASE, ISOFORM C"/>
    <property type="match status" value="1"/>
</dbReference>
<keyword evidence="3" id="KW-0223">Dioxygenase</keyword>
<dbReference type="InterPro" id="IPR051559">
    <property type="entry name" value="HIF_prolyl_hydroxylases"/>
</dbReference>
<evidence type="ECO:0000256" key="4">
    <source>
        <dbReference type="ARBA" id="ARBA00023002"/>
    </source>
</evidence>
<dbReference type="RefSeq" id="WP_221259196.1">
    <property type="nucleotide sequence ID" value="NZ_AP024749.1"/>
</dbReference>
<reference evidence="6 7" key="1">
    <citation type="submission" date="2021-06" db="EMBL/GenBank/DDBJ databases">
        <title>Whole genome sequences of Flavobacterium sp. KK2020170 and assembly.</title>
        <authorList>
            <person name="Kitahara K."/>
            <person name="Miyoshi S."/>
            <person name="Uesaka K."/>
        </authorList>
    </citation>
    <scope>NUCLEOTIDE SEQUENCE [LARGE SCALE GENOMIC DNA]</scope>
    <source>
        <strain evidence="6 7">KK2020170</strain>
    </source>
</reference>
<dbReference type="SMART" id="SM00702">
    <property type="entry name" value="P4Hc"/>
    <property type="match status" value="1"/>
</dbReference>
<feature type="domain" description="Prolyl 4-hydroxylase alpha subunit" evidence="5">
    <location>
        <begin position="20"/>
        <end position="201"/>
    </location>
</feature>
<dbReference type="Pfam" id="PF13640">
    <property type="entry name" value="2OG-FeII_Oxy_3"/>
    <property type="match status" value="1"/>
</dbReference>
<dbReference type="Gene3D" id="2.60.120.620">
    <property type="entry name" value="q2cbj1_9rhob like domain"/>
    <property type="match status" value="1"/>
</dbReference>
<keyword evidence="2" id="KW-0847">Vitamin C</keyword>
<evidence type="ECO:0000256" key="2">
    <source>
        <dbReference type="ARBA" id="ARBA00022896"/>
    </source>
</evidence>
<evidence type="ECO:0000256" key="3">
    <source>
        <dbReference type="ARBA" id="ARBA00022964"/>
    </source>
</evidence>
<dbReference type="InterPro" id="IPR044862">
    <property type="entry name" value="Pro_4_hyd_alph_FE2OG_OXY"/>
</dbReference>
<evidence type="ECO:0000313" key="7">
    <source>
        <dbReference type="Proteomes" id="UP000825258"/>
    </source>
</evidence>
<sequence>MSEFELNPMYEKVIIDLLEQQFSIVDDFFNFKEIEDLRALLLEKYNEDEFRKAAIGNQFSEQIIKSIRGDFISWIDENNLLPEEKVFFNKIDDFTNYMNRTCFLGIQEKEFHYAVYPKGTFYKKHLDTFQNDDSRKLSIVCYLNDEDWKPEYGGELVIFKPLEEIKVYPLKGRVVIFESQVLEHEVSQVEQMRLSITGWLKTRKLN</sequence>
<evidence type="ECO:0000259" key="5">
    <source>
        <dbReference type="SMART" id="SM00702"/>
    </source>
</evidence>
<protein>
    <submittedName>
        <fullName evidence="6">Oxidoreductase</fullName>
    </submittedName>
</protein>
<accession>A0ABN6HSK1</accession>
<name>A0ABN6HSK1_9FLAO</name>
<comment type="cofactor">
    <cofactor evidence="1">
        <name>L-ascorbate</name>
        <dbReference type="ChEBI" id="CHEBI:38290"/>
    </cofactor>
</comment>
<evidence type="ECO:0000256" key="1">
    <source>
        <dbReference type="ARBA" id="ARBA00001961"/>
    </source>
</evidence>
<proteinExistence type="predicted"/>
<keyword evidence="4" id="KW-0560">Oxidoreductase</keyword>
<dbReference type="EMBL" id="AP024749">
    <property type="protein sequence ID" value="BCY27584.1"/>
    <property type="molecule type" value="Genomic_DNA"/>
</dbReference>
<gene>
    <name evidence="6" type="ORF">KK2020170_04520</name>
</gene>
<organism evidence="6 7">
    <name type="scientific">Flavobacterium okayamense</name>
    <dbReference type="NCBI Taxonomy" id="2830782"/>
    <lineage>
        <taxon>Bacteria</taxon>
        <taxon>Pseudomonadati</taxon>
        <taxon>Bacteroidota</taxon>
        <taxon>Flavobacteriia</taxon>
        <taxon>Flavobacteriales</taxon>
        <taxon>Flavobacteriaceae</taxon>
        <taxon>Flavobacterium</taxon>
    </lineage>
</organism>
<dbReference type="InterPro" id="IPR006620">
    <property type="entry name" value="Pro_4_hyd_alph"/>
</dbReference>
<keyword evidence="7" id="KW-1185">Reference proteome</keyword>